<dbReference type="Gene3D" id="3.90.950.10">
    <property type="match status" value="1"/>
</dbReference>
<dbReference type="GO" id="GO:0036220">
    <property type="term" value="F:ITP diphosphatase activity"/>
    <property type="evidence" value="ECO:0007669"/>
    <property type="project" value="UniProtKB-UniRule"/>
</dbReference>
<evidence type="ECO:0000313" key="12">
    <source>
        <dbReference type="EMBL" id="AEV32378.1"/>
    </source>
</evidence>
<keyword evidence="7 10" id="KW-0546">Nucleotide metabolism</keyword>
<dbReference type="InterPro" id="IPR002637">
    <property type="entry name" value="RdgB/HAM1"/>
</dbReference>
<dbReference type="EMBL" id="CP003156">
    <property type="protein sequence ID" value="AEV32378.1"/>
    <property type="molecule type" value="Genomic_DNA"/>
</dbReference>
<dbReference type="CDD" id="cd00515">
    <property type="entry name" value="HAM1"/>
    <property type="match status" value="1"/>
</dbReference>
<dbReference type="GO" id="GO:0009146">
    <property type="term" value="P:purine nucleoside triphosphate catabolic process"/>
    <property type="evidence" value="ECO:0007669"/>
    <property type="project" value="UniProtKB-UniRule"/>
</dbReference>
<sequence length="195" mass="21566">MMNELIFATHNANKAKEVKVLLPHLKVQSLSEIGFYDEIPETGETLQDNALIKARTIFKTTGKPCFADDTGLEVEALNGAPGVYSARYAGEGANSENNMDKLLTELDGKENRKAQFRTVIAYIDNTGKEHLFEGSVQGEILKARQGGEGFGYDPIFLPEGETESFAEMSAVRKNTMSHRGRAMRKLTQYLTGVEK</sequence>
<feature type="binding site" evidence="10">
    <location>
        <position position="173"/>
    </location>
    <ligand>
        <name>substrate</name>
    </ligand>
</feature>
<dbReference type="PANTHER" id="PTHR11067:SF9">
    <property type="entry name" value="INOSINE TRIPHOSPHATE PYROPHOSPHATASE"/>
    <property type="match status" value="1"/>
</dbReference>
<dbReference type="InterPro" id="IPR020922">
    <property type="entry name" value="dITP/XTP_pyrophosphatase"/>
</dbReference>
<protein>
    <recommendedName>
        <fullName evidence="10">dITP/XTP pyrophosphatase</fullName>
        <ecNumber evidence="10">3.6.1.66</ecNumber>
    </recommendedName>
    <alternativeName>
        <fullName evidence="10">Non-canonical purine NTP pyrophosphatase</fullName>
    </alternativeName>
    <alternativeName>
        <fullName evidence="10">Non-standard purine NTP pyrophosphatase</fullName>
    </alternativeName>
    <alternativeName>
        <fullName evidence="10">Nucleoside-triphosphate diphosphatase</fullName>
    </alternativeName>
    <alternativeName>
        <fullName evidence="10">Nucleoside-triphosphate pyrophosphatase</fullName>
        <shortName evidence="10">NTPase</shortName>
    </alternativeName>
</protein>
<evidence type="ECO:0000256" key="11">
    <source>
        <dbReference type="RuleBase" id="RU003781"/>
    </source>
</evidence>
<dbReference type="NCBIfam" id="TIGR00042">
    <property type="entry name" value="RdgB/HAM1 family non-canonical purine NTP pyrophosphatase"/>
    <property type="match status" value="1"/>
</dbReference>
<name>G8R7M5_OWEHD</name>
<dbReference type="KEGG" id="oho:Oweho_1381"/>
<comment type="catalytic activity">
    <reaction evidence="9 10">
        <text>XTP + H2O = XMP + diphosphate + H(+)</text>
        <dbReference type="Rhea" id="RHEA:28610"/>
        <dbReference type="ChEBI" id="CHEBI:15377"/>
        <dbReference type="ChEBI" id="CHEBI:15378"/>
        <dbReference type="ChEBI" id="CHEBI:33019"/>
        <dbReference type="ChEBI" id="CHEBI:57464"/>
        <dbReference type="ChEBI" id="CHEBI:61314"/>
        <dbReference type="EC" id="3.6.1.66"/>
    </reaction>
</comment>
<evidence type="ECO:0000256" key="9">
    <source>
        <dbReference type="ARBA" id="ARBA00052017"/>
    </source>
</evidence>
<reference evidence="12 13" key="1">
    <citation type="journal article" date="2012" name="Stand. Genomic Sci.">
        <title>Genome sequence of the orange-pigmented seawater bacterium Owenweeksia hongkongensis type strain (UST20020801(T)).</title>
        <authorList>
            <person name="Riedel T."/>
            <person name="Held B."/>
            <person name="Nolan M."/>
            <person name="Lucas S."/>
            <person name="Lapidus A."/>
            <person name="Tice H."/>
            <person name="Del Rio T.G."/>
            <person name="Cheng J.F."/>
            <person name="Han C."/>
            <person name="Tapia R."/>
            <person name="Goodwin L.A."/>
            <person name="Pitluck S."/>
            <person name="Liolios K."/>
            <person name="Mavromatis K."/>
            <person name="Pagani I."/>
            <person name="Ivanova N."/>
            <person name="Mikhailova N."/>
            <person name="Pati A."/>
            <person name="Chen A."/>
            <person name="Palaniappan K."/>
            <person name="Rohde M."/>
            <person name="Tindall B.J."/>
            <person name="Detter J.C."/>
            <person name="Goker M."/>
            <person name="Woyke T."/>
            <person name="Bristow J."/>
            <person name="Eisen J.A."/>
            <person name="Markowitz V."/>
            <person name="Hugenholtz P."/>
            <person name="Klenk H.P."/>
            <person name="Kyrpides N.C."/>
        </authorList>
    </citation>
    <scope>NUCLEOTIDE SEQUENCE</scope>
    <source>
        <strain evidence="13">DSM 17368 / JCM 12287 / NRRL B-23963</strain>
    </source>
</reference>
<dbReference type="SUPFAM" id="SSF52972">
    <property type="entry name" value="ITPase-like"/>
    <property type="match status" value="1"/>
</dbReference>
<evidence type="ECO:0000256" key="8">
    <source>
        <dbReference type="ARBA" id="ARBA00051875"/>
    </source>
</evidence>
<dbReference type="eggNOG" id="COG0127">
    <property type="taxonomic scope" value="Bacteria"/>
</dbReference>
<feature type="active site" description="Proton acceptor" evidence="10">
    <location>
        <position position="69"/>
    </location>
</feature>
<organism evidence="12 13">
    <name type="scientific">Owenweeksia hongkongensis (strain DSM 17368 / CIP 108786 / JCM 12287 / NRRL B-23963 / UST20020801)</name>
    <dbReference type="NCBI Taxonomy" id="926562"/>
    <lineage>
        <taxon>Bacteria</taxon>
        <taxon>Pseudomonadati</taxon>
        <taxon>Bacteroidota</taxon>
        <taxon>Flavobacteriia</taxon>
        <taxon>Flavobacteriales</taxon>
        <taxon>Owenweeksiaceae</taxon>
        <taxon>Owenweeksia</taxon>
    </lineage>
</organism>
<proteinExistence type="inferred from homology"/>
<keyword evidence="3 10" id="KW-0479">Metal-binding</keyword>
<evidence type="ECO:0000256" key="1">
    <source>
        <dbReference type="ARBA" id="ARBA00008023"/>
    </source>
</evidence>
<evidence type="ECO:0000256" key="4">
    <source>
        <dbReference type="ARBA" id="ARBA00022741"/>
    </source>
</evidence>
<dbReference type="HAMAP" id="MF_01405">
    <property type="entry name" value="Non_canon_purine_NTPase"/>
    <property type="match status" value="1"/>
</dbReference>
<comment type="catalytic activity">
    <reaction evidence="10">
        <text>ITP + H2O = IMP + diphosphate + H(+)</text>
        <dbReference type="Rhea" id="RHEA:29399"/>
        <dbReference type="ChEBI" id="CHEBI:15377"/>
        <dbReference type="ChEBI" id="CHEBI:15378"/>
        <dbReference type="ChEBI" id="CHEBI:33019"/>
        <dbReference type="ChEBI" id="CHEBI:58053"/>
        <dbReference type="ChEBI" id="CHEBI:61402"/>
        <dbReference type="EC" id="3.6.1.66"/>
    </reaction>
</comment>
<gene>
    <name evidence="12" type="ordered locus">Oweho_1381</name>
</gene>
<dbReference type="GO" id="GO:0035870">
    <property type="term" value="F:dITP diphosphatase activity"/>
    <property type="evidence" value="ECO:0007669"/>
    <property type="project" value="UniProtKB-UniRule"/>
</dbReference>
<dbReference type="HOGENOM" id="CLU_082080_0_2_10"/>
<dbReference type="STRING" id="926562.Oweho_1381"/>
<comment type="cofactor">
    <cofactor evidence="10">
        <name>Mg(2+)</name>
        <dbReference type="ChEBI" id="CHEBI:18420"/>
    </cofactor>
    <text evidence="10">Binds 1 Mg(2+) ion per subunit.</text>
</comment>
<evidence type="ECO:0000256" key="3">
    <source>
        <dbReference type="ARBA" id="ARBA00022723"/>
    </source>
</evidence>
<dbReference type="GO" id="GO:0017111">
    <property type="term" value="F:ribonucleoside triphosphate phosphatase activity"/>
    <property type="evidence" value="ECO:0007669"/>
    <property type="project" value="InterPro"/>
</dbReference>
<feature type="binding site" evidence="10">
    <location>
        <begin position="178"/>
        <end position="179"/>
    </location>
    <ligand>
        <name>substrate</name>
    </ligand>
</feature>
<dbReference type="EC" id="3.6.1.66" evidence="10"/>
<keyword evidence="6 10" id="KW-0460">Magnesium</keyword>
<dbReference type="GO" id="GO:0036222">
    <property type="term" value="F:XTP diphosphatase activity"/>
    <property type="evidence" value="ECO:0007669"/>
    <property type="project" value="UniProtKB-UniRule"/>
</dbReference>
<dbReference type="PATRIC" id="fig|926562.3.peg.1391"/>
<dbReference type="Pfam" id="PF01725">
    <property type="entry name" value="Ham1p_like"/>
    <property type="match status" value="1"/>
</dbReference>
<dbReference type="PANTHER" id="PTHR11067">
    <property type="entry name" value="INOSINE TRIPHOSPHATE PYROPHOSPHATASE/HAM1 PROTEIN"/>
    <property type="match status" value="1"/>
</dbReference>
<comment type="similarity">
    <text evidence="1 10 11">Belongs to the HAM1 NTPase family.</text>
</comment>
<keyword evidence="4 10" id="KW-0547">Nucleotide-binding</keyword>
<dbReference type="Proteomes" id="UP000005631">
    <property type="component" value="Chromosome"/>
</dbReference>
<dbReference type="OrthoDB" id="9807456at2"/>
<feature type="binding site" evidence="10">
    <location>
        <position position="69"/>
    </location>
    <ligand>
        <name>Mg(2+)</name>
        <dbReference type="ChEBI" id="CHEBI:18420"/>
    </ligand>
</feature>
<comment type="catalytic activity">
    <reaction evidence="8 10">
        <text>dITP + H2O = dIMP + diphosphate + H(+)</text>
        <dbReference type="Rhea" id="RHEA:28342"/>
        <dbReference type="ChEBI" id="CHEBI:15377"/>
        <dbReference type="ChEBI" id="CHEBI:15378"/>
        <dbReference type="ChEBI" id="CHEBI:33019"/>
        <dbReference type="ChEBI" id="CHEBI:61194"/>
        <dbReference type="ChEBI" id="CHEBI:61382"/>
        <dbReference type="EC" id="3.6.1.66"/>
    </reaction>
</comment>
<dbReference type="GO" id="GO:0009117">
    <property type="term" value="P:nucleotide metabolic process"/>
    <property type="evidence" value="ECO:0007669"/>
    <property type="project" value="UniProtKB-KW"/>
</dbReference>
<comment type="caution">
    <text evidence="10">Lacks conserved residue(s) required for the propagation of feature annotation.</text>
</comment>
<keyword evidence="13" id="KW-1185">Reference proteome</keyword>
<comment type="function">
    <text evidence="10">Pyrophosphatase that catalyzes the hydrolysis of nucleoside triphosphates to their monophosphate derivatives, with a high preference for the non-canonical purine nucleotides XTP (xanthosine triphosphate), dITP (deoxyinosine triphosphate) and ITP. Seems to function as a house-cleaning enzyme that removes non-canonical purine nucleotides from the nucleotide pool, thus preventing their incorporation into DNA/RNA and avoiding chromosomal lesions.</text>
</comment>
<dbReference type="GO" id="GO:0046872">
    <property type="term" value="F:metal ion binding"/>
    <property type="evidence" value="ECO:0007669"/>
    <property type="project" value="UniProtKB-KW"/>
</dbReference>
<dbReference type="GO" id="GO:0005829">
    <property type="term" value="C:cytosol"/>
    <property type="evidence" value="ECO:0007669"/>
    <property type="project" value="TreeGrafter"/>
</dbReference>
<feature type="binding site" evidence="10">
    <location>
        <begin position="9"/>
        <end position="14"/>
    </location>
    <ligand>
        <name>substrate</name>
    </ligand>
</feature>
<feature type="binding site" evidence="10">
    <location>
        <begin position="150"/>
        <end position="153"/>
    </location>
    <ligand>
        <name>substrate</name>
    </ligand>
</feature>
<evidence type="ECO:0000313" key="13">
    <source>
        <dbReference type="Proteomes" id="UP000005631"/>
    </source>
</evidence>
<evidence type="ECO:0000256" key="6">
    <source>
        <dbReference type="ARBA" id="ARBA00022842"/>
    </source>
</evidence>
<dbReference type="FunFam" id="3.90.950.10:FF:000001">
    <property type="entry name" value="dITP/XTP pyrophosphatase"/>
    <property type="match status" value="1"/>
</dbReference>
<evidence type="ECO:0000256" key="10">
    <source>
        <dbReference type="HAMAP-Rule" id="MF_01405"/>
    </source>
</evidence>
<comment type="subunit">
    <text evidence="2 10">Homodimer.</text>
</comment>
<evidence type="ECO:0000256" key="5">
    <source>
        <dbReference type="ARBA" id="ARBA00022801"/>
    </source>
</evidence>
<dbReference type="RefSeq" id="WP_014201734.1">
    <property type="nucleotide sequence ID" value="NC_016599.1"/>
</dbReference>
<evidence type="ECO:0000256" key="2">
    <source>
        <dbReference type="ARBA" id="ARBA00011738"/>
    </source>
</evidence>
<dbReference type="InterPro" id="IPR029001">
    <property type="entry name" value="ITPase-like_fam"/>
</dbReference>
<accession>G8R7M5</accession>
<dbReference type="AlphaFoldDB" id="G8R7M5"/>
<dbReference type="GO" id="GO:0000166">
    <property type="term" value="F:nucleotide binding"/>
    <property type="evidence" value="ECO:0007669"/>
    <property type="project" value="UniProtKB-KW"/>
</dbReference>
<keyword evidence="5 10" id="KW-0378">Hydrolase</keyword>
<evidence type="ECO:0000256" key="7">
    <source>
        <dbReference type="ARBA" id="ARBA00023080"/>
    </source>
</evidence>
<feature type="binding site" evidence="10">
    <location>
        <position position="70"/>
    </location>
    <ligand>
        <name>substrate</name>
    </ligand>
</feature>